<name>A0A3M3MCL9_PSESX</name>
<reference evidence="1" key="1">
    <citation type="submission" date="2021-02" db="EMBL/GenBank/DDBJ databases">
        <title>Genome analysis of blister spot of apple pathogen from New York area.</title>
        <authorList>
            <person name="Kandel P."/>
            <person name="Hockett K.L."/>
            <person name="Santander R."/>
            <person name="Acimovic S."/>
        </authorList>
    </citation>
    <scope>NUCLEOTIDE SEQUENCE</scope>
    <source>
        <strain evidence="1">PSP1</strain>
    </source>
</reference>
<dbReference type="RefSeq" id="WP_096135699.1">
    <property type="nucleotide sequence ID" value="NZ_JAFFRY010000112.1"/>
</dbReference>
<sequence>MVSEVYEGASDFRVLPLKSGSLGASGLSSACYIVMALDGVVGHLFISFGAASMIFYPHGGTGFGVIAMEEENLSSVFFDLFKTDFLKLI</sequence>
<evidence type="ECO:0000313" key="1">
    <source>
        <dbReference type="EMBL" id="MDH4623328.1"/>
    </source>
</evidence>
<evidence type="ECO:0000313" key="2">
    <source>
        <dbReference type="Proteomes" id="UP001162155"/>
    </source>
</evidence>
<dbReference type="Proteomes" id="UP001162155">
    <property type="component" value="Unassembled WGS sequence"/>
</dbReference>
<dbReference type="AlphaFoldDB" id="A0A3M3MCL9"/>
<organism evidence="1 2">
    <name type="scientific">Pseudomonas syringae pv. papulans</name>
    <dbReference type="NCBI Taxonomy" id="83963"/>
    <lineage>
        <taxon>Bacteria</taxon>
        <taxon>Pseudomonadati</taxon>
        <taxon>Pseudomonadota</taxon>
        <taxon>Gammaproteobacteria</taxon>
        <taxon>Pseudomonadales</taxon>
        <taxon>Pseudomonadaceae</taxon>
        <taxon>Pseudomonas</taxon>
        <taxon>Pseudomonas syringae</taxon>
    </lineage>
</organism>
<accession>A0A3M3MCL9</accession>
<proteinExistence type="predicted"/>
<gene>
    <name evidence="1" type="ORF">JW322_16555</name>
</gene>
<protein>
    <submittedName>
        <fullName evidence="1">Uncharacterized protein</fullName>
    </submittedName>
</protein>
<comment type="caution">
    <text evidence="1">The sequence shown here is derived from an EMBL/GenBank/DDBJ whole genome shotgun (WGS) entry which is preliminary data.</text>
</comment>
<dbReference type="EMBL" id="JAFFRZ010000001">
    <property type="protein sequence ID" value="MDH4623328.1"/>
    <property type="molecule type" value="Genomic_DNA"/>
</dbReference>